<feature type="transmembrane region" description="Helical" evidence="8">
    <location>
        <begin position="9"/>
        <end position="28"/>
    </location>
</feature>
<dbReference type="PANTHER" id="PTHR17490:SF17">
    <property type="entry name" value="THREONYLCARBAMOYL-AMP SYNTHASE"/>
    <property type="match status" value="1"/>
</dbReference>
<dbReference type="SUPFAM" id="SSF55821">
    <property type="entry name" value="YrdC/RibB"/>
    <property type="match status" value="1"/>
</dbReference>
<evidence type="ECO:0000256" key="2">
    <source>
        <dbReference type="ARBA" id="ARBA00007663"/>
    </source>
</evidence>
<dbReference type="InterPro" id="IPR050156">
    <property type="entry name" value="TC-AMP_synthase_SUA5"/>
</dbReference>
<accession>A0A8J6JWT0</accession>
<dbReference type="InterPro" id="IPR017945">
    <property type="entry name" value="DHBP_synth_RibB-like_a/b_dom"/>
</dbReference>
<comment type="similarity">
    <text evidence="2">Belongs to the SUA5 family.</text>
</comment>
<feature type="transmembrane region" description="Helical" evidence="8">
    <location>
        <begin position="208"/>
        <end position="231"/>
    </location>
</feature>
<dbReference type="GO" id="GO:0006450">
    <property type="term" value="P:regulation of translational fidelity"/>
    <property type="evidence" value="ECO:0007669"/>
    <property type="project" value="TreeGrafter"/>
</dbReference>
<dbReference type="PANTHER" id="PTHR17490">
    <property type="entry name" value="SUA5"/>
    <property type="match status" value="1"/>
</dbReference>
<feature type="transmembrane region" description="Helical" evidence="8">
    <location>
        <begin position="68"/>
        <end position="91"/>
    </location>
</feature>
<feature type="transmembrane region" description="Helical" evidence="8">
    <location>
        <begin position="270"/>
        <end position="288"/>
    </location>
</feature>
<proteinExistence type="inferred from homology"/>
<keyword evidence="8" id="KW-1133">Transmembrane helix</keyword>
<dbReference type="OrthoDB" id="3648309at2759"/>
<feature type="transmembrane region" description="Helical" evidence="8">
    <location>
        <begin position="294"/>
        <end position="314"/>
    </location>
</feature>
<evidence type="ECO:0000256" key="7">
    <source>
        <dbReference type="ARBA" id="ARBA00048366"/>
    </source>
</evidence>
<feature type="transmembrane region" description="Helical" evidence="8">
    <location>
        <begin position="501"/>
        <end position="522"/>
    </location>
</feature>
<keyword evidence="5" id="KW-0963">Cytoplasm</keyword>
<feature type="transmembrane region" description="Helical" evidence="8">
    <location>
        <begin position="474"/>
        <end position="495"/>
    </location>
</feature>
<dbReference type="Pfam" id="PF01300">
    <property type="entry name" value="Sua5_yciO_yrdC"/>
    <property type="match status" value="1"/>
</dbReference>
<sequence>MTEYKNRESLYLTIGVLAISAGSLLLSVEYYSTAASASRIPPTALGVLLLLLATVLGYVGIRKVRRAVALWVTLFWTVSALWCGYGVNLILRGNNVISVSEMGNAIVPGLVAFLLGLFIIGIVGILQKKIVLALISVALSLSTIHETVTFYGSGVGNSAVACNYLIVVLLGIYFIGGRAIYHVSKEKVKLPGIDIINNSNEQGGSSKVALEATCFILNMVASSVFGCRLLGITSSLFVGQVAWLWMAAVYQTVICILSYRNYHMLEATHFAFFSILTYAEGYSLMYQFLNTSQLNYPIPFFVVFAILFCVLLLFTSIQSLIQSIYLLFYVAYCIALACKYQGFFHGGPQGVSIAIYIVSAILVLITLYNATLSAKIPTGEGTIRKLFANNNLFKLHQEKDLNEPYLGYSKYGDAEILAHACSILAAFAMTMPGNPDEPLVTVVLPWVVVAGGLYNIICGSVAFSRGKTLESNAFILYGVMWVIWGICRYSGIYITNRGFNTAVGIICFILFNTFIILSTLFLTKAWFVYTLTFQLILISFLLDAVGALPRGYDIAVTIIFGLVGFYLFLSTIHNATFEAPQLPVGSPFIKISGFSNDRSNCPHLISTKTSSVQKIAEIMKNGGICGVPTDTVYILVAACNQPEAVERAYKTKLQAQDRPMSLWISSLEQLKPAKHLLSPLLWDFMEAAWPSSISLVIPRGPWLDVLGARDSAKYIGTPHSIAVRIPDCSVTTHLIDMVGPIAVTSANPSGEADTTHHNQVYAKLGDKVNGVLCDGASPENIASTVVDCTKIETGNIAFFRVGIIPKSQ</sequence>
<dbReference type="FunFam" id="3.90.870.10:FF:000010">
    <property type="entry name" value="Si:ch211-153b23.4"/>
    <property type="match status" value="1"/>
</dbReference>
<feature type="transmembrane region" description="Helical" evidence="8">
    <location>
        <begin position="130"/>
        <end position="152"/>
    </location>
</feature>
<evidence type="ECO:0000259" key="9">
    <source>
        <dbReference type="PROSITE" id="PS51163"/>
    </source>
</evidence>
<dbReference type="EC" id="2.7.7.87" evidence="3"/>
<evidence type="ECO:0000256" key="8">
    <source>
        <dbReference type="SAM" id="Phobius"/>
    </source>
</evidence>
<dbReference type="GO" id="GO:0061710">
    <property type="term" value="F:L-threonylcarbamoyladenylate synthase"/>
    <property type="evidence" value="ECO:0007669"/>
    <property type="project" value="UniProtKB-EC"/>
</dbReference>
<keyword evidence="8" id="KW-0812">Transmembrane</keyword>
<protein>
    <recommendedName>
        <fullName evidence="4">Threonylcarbamoyl-AMP synthase</fullName>
        <ecNumber evidence="3">2.7.7.87</ecNumber>
    </recommendedName>
</protein>
<feature type="transmembrane region" description="Helical" evidence="8">
    <location>
        <begin position="158"/>
        <end position="181"/>
    </location>
</feature>
<feature type="transmembrane region" description="Helical" evidence="8">
    <location>
        <begin position="527"/>
        <end position="548"/>
    </location>
</feature>
<feature type="transmembrane region" description="Helical" evidence="8">
    <location>
        <begin position="439"/>
        <end position="462"/>
    </location>
</feature>
<organism evidence="10 11">
    <name type="scientific">Eleutherodactylus coqui</name>
    <name type="common">Puerto Rican coqui</name>
    <dbReference type="NCBI Taxonomy" id="57060"/>
    <lineage>
        <taxon>Eukaryota</taxon>
        <taxon>Metazoa</taxon>
        <taxon>Chordata</taxon>
        <taxon>Craniata</taxon>
        <taxon>Vertebrata</taxon>
        <taxon>Euteleostomi</taxon>
        <taxon>Amphibia</taxon>
        <taxon>Batrachia</taxon>
        <taxon>Anura</taxon>
        <taxon>Neobatrachia</taxon>
        <taxon>Hyloidea</taxon>
        <taxon>Eleutherodactylidae</taxon>
        <taxon>Eleutherodactylinae</taxon>
        <taxon>Eleutherodactylus</taxon>
        <taxon>Eleutherodactylus</taxon>
    </lineage>
</organism>
<keyword evidence="6" id="KW-0808">Transferase</keyword>
<evidence type="ECO:0000256" key="4">
    <source>
        <dbReference type="ARBA" id="ARBA00015492"/>
    </source>
</evidence>
<keyword evidence="8" id="KW-0472">Membrane</keyword>
<dbReference type="AlphaFoldDB" id="A0A8J6JWT0"/>
<dbReference type="GO" id="GO:0005737">
    <property type="term" value="C:cytoplasm"/>
    <property type="evidence" value="ECO:0007669"/>
    <property type="project" value="UniProtKB-SubCell"/>
</dbReference>
<comment type="caution">
    <text evidence="10">The sequence shown here is derived from an EMBL/GenBank/DDBJ whole genome shotgun (WGS) entry which is preliminary data.</text>
</comment>
<dbReference type="Proteomes" id="UP000770717">
    <property type="component" value="Unassembled WGS sequence"/>
</dbReference>
<comment type="catalytic activity">
    <reaction evidence="7">
        <text>L-threonine + hydrogencarbonate + ATP = L-threonylcarbamoyladenylate + diphosphate + H2O</text>
        <dbReference type="Rhea" id="RHEA:36407"/>
        <dbReference type="ChEBI" id="CHEBI:15377"/>
        <dbReference type="ChEBI" id="CHEBI:17544"/>
        <dbReference type="ChEBI" id="CHEBI:30616"/>
        <dbReference type="ChEBI" id="CHEBI:33019"/>
        <dbReference type="ChEBI" id="CHEBI:57926"/>
        <dbReference type="ChEBI" id="CHEBI:73682"/>
        <dbReference type="EC" id="2.7.7.87"/>
    </reaction>
</comment>
<keyword evidence="11" id="KW-1185">Reference proteome</keyword>
<evidence type="ECO:0000256" key="5">
    <source>
        <dbReference type="ARBA" id="ARBA00022490"/>
    </source>
</evidence>
<dbReference type="InterPro" id="IPR006070">
    <property type="entry name" value="Sua5-like_dom"/>
</dbReference>
<evidence type="ECO:0000256" key="1">
    <source>
        <dbReference type="ARBA" id="ARBA00004496"/>
    </source>
</evidence>
<feature type="transmembrane region" description="Helical" evidence="8">
    <location>
        <begin position="350"/>
        <end position="368"/>
    </location>
</feature>
<name>A0A8J6JWT0_ELECQ</name>
<evidence type="ECO:0000313" key="11">
    <source>
        <dbReference type="Proteomes" id="UP000770717"/>
    </source>
</evidence>
<feature type="transmembrane region" description="Helical" evidence="8">
    <location>
        <begin position="554"/>
        <end position="572"/>
    </location>
</feature>
<evidence type="ECO:0000256" key="6">
    <source>
        <dbReference type="ARBA" id="ARBA00022679"/>
    </source>
</evidence>
<feature type="transmembrane region" description="Helical" evidence="8">
    <location>
        <begin position="326"/>
        <end position="344"/>
    </location>
</feature>
<dbReference type="Gene3D" id="3.90.870.10">
    <property type="entry name" value="DHBP synthase"/>
    <property type="match status" value="1"/>
</dbReference>
<dbReference type="GO" id="GO:0003725">
    <property type="term" value="F:double-stranded RNA binding"/>
    <property type="evidence" value="ECO:0007669"/>
    <property type="project" value="InterPro"/>
</dbReference>
<feature type="domain" description="YrdC-like" evidence="9">
    <location>
        <begin position="609"/>
        <end position="804"/>
    </location>
</feature>
<dbReference type="GO" id="GO:0000049">
    <property type="term" value="F:tRNA binding"/>
    <property type="evidence" value="ECO:0007669"/>
    <property type="project" value="TreeGrafter"/>
</dbReference>
<evidence type="ECO:0000313" key="10">
    <source>
        <dbReference type="EMBL" id="KAG9471246.1"/>
    </source>
</evidence>
<feature type="transmembrane region" description="Helical" evidence="8">
    <location>
        <begin position="103"/>
        <end position="123"/>
    </location>
</feature>
<evidence type="ECO:0000256" key="3">
    <source>
        <dbReference type="ARBA" id="ARBA00012584"/>
    </source>
</evidence>
<dbReference type="PROSITE" id="PS51163">
    <property type="entry name" value="YRDC"/>
    <property type="match status" value="1"/>
</dbReference>
<gene>
    <name evidence="10" type="ORF">GDO78_015362</name>
</gene>
<feature type="non-terminal residue" evidence="10">
    <location>
        <position position="808"/>
    </location>
</feature>
<feature type="transmembrane region" description="Helical" evidence="8">
    <location>
        <begin position="237"/>
        <end position="258"/>
    </location>
</feature>
<feature type="transmembrane region" description="Helical" evidence="8">
    <location>
        <begin position="40"/>
        <end position="61"/>
    </location>
</feature>
<comment type="subcellular location">
    <subcellularLocation>
        <location evidence="1">Cytoplasm</location>
    </subcellularLocation>
</comment>
<dbReference type="EMBL" id="WNTK01000164">
    <property type="protein sequence ID" value="KAG9471246.1"/>
    <property type="molecule type" value="Genomic_DNA"/>
</dbReference>
<reference evidence="10" key="1">
    <citation type="thesis" date="2020" institute="ProQuest LLC" country="789 East Eisenhower Parkway, Ann Arbor, MI, USA">
        <title>Comparative Genomics and Chromosome Evolution.</title>
        <authorList>
            <person name="Mudd A.B."/>
        </authorList>
    </citation>
    <scope>NUCLEOTIDE SEQUENCE</scope>
    <source>
        <strain evidence="10">HN-11 Male</strain>
        <tissue evidence="10">Kidney and liver</tissue>
    </source>
</reference>